<dbReference type="Pfam" id="PF00732">
    <property type="entry name" value="GMC_oxred_N"/>
    <property type="match status" value="1"/>
</dbReference>
<feature type="binding site" evidence="2">
    <location>
        <position position="141"/>
    </location>
    <ligand>
        <name>FAD</name>
        <dbReference type="ChEBI" id="CHEBI:57692"/>
    </ligand>
</feature>
<comment type="cofactor">
    <cofactor evidence="2">
        <name>FAD</name>
        <dbReference type="ChEBI" id="CHEBI:57692"/>
    </cofactor>
</comment>
<keyword evidence="2" id="KW-0285">Flavoprotein</keyword>
<dbReference type="InterPro" id="IPR012132">
    <property type="entry name" value="GMC_OxRdtase"/>
</dbReference>
<evidence type="ECO:0000256" key="2">
    <source>
        <dbReference type="PIRSR" id="PIRSR000137-2"/>
    </source>
</evidence>
<dbReference type="Gene3D" id="3.30.560.10">
    <property type="entry name" value="Glucose Oxidase, domain 3"/>
    <property type="match status" value="1"/>
</dbReference>
<dbReference type="SUPFAM" id="SSF54373">
    <property type="entry name" value="FAD-linked reductases, C-terminal domain"/>
    <property type="match status" value="1"/>
</dbReference>
<dbReference type="PANTHER" id="PTHR11552:SF186">
    <property type="entry name" value="GLUCOSE-METHANOL-CHOLINE OXIDOREDUCTASE N-TERMINAL DOMAIN-CONTAINING PROTEIN"/>
    <property type="match status" value="1"/>
</dbReference>
<organism evidence="6 7">
    <name type="scientific">Psylliodes chrysocephalus</name>
    <dbReference type="NCBI Taxonomy" id="3402493"/>
    <lineage>
        <taxon>Eukaryota</taxon>
        <taxon>Metazoa</taxon>
        <taxon>Ecdysozoa</taxon>
        <taxon>Arthropoda</taxon>
        <taxon>Hexapoda</taxon>
        <taxon>Insecta</taxon>
        <taxon>Pterygota</taxon>
        <taxon>Neoptera</taxon>
        <taxon>Endopterygota</taxon>
        <taxon>Coleoptera</taxon>
        <taxon>Polyphaga</taxon>
        <taxon>Cucujiformia</taxon>
        <taxon>Chrysomeloidea</taxon>
        <taxon>Chrysomelidae</taxon>
        <taxon>Galerucinae</taxon>
        <taxon>Alticini</taxon>
        <taxon>Psylliodes</taxon>
    </lineage>
</organism>
<reference evidence="6" key="1">
    <citation type="submission" date="2022-01" db="EMBL/GenBank/DDBJ databases">
        <authorList>
            <person name="King R."/>
        </authorList>
    </citation>
    <scope>NUCLEOTIDE SEQUENCE</scope>
</reference>
<dbReference type="InterPro" id="IPR036188">
    <property type="entry name" value="FAD/NAD-bd_sf"/>
</dbReference>
<dbReference type="OrthoDB" id="269227at2759"/>
<name>A0A9P0GFE6_9CUCU</name>
<proteinExistence type="inferred from homology"/>
<protein>
    <recommendedName>
        <fullName evidence="8">Glucose dehydrogenase [FAD, quinone]</fullName>
    </recommendedName>
</protein>
<dbReference type="GO" id="GO:0016614">
    <property type="term" value="F:oxidoreductase activity, acting on CH-OH group of donors"/>
    <property type="evidence" value="ECO:0007669"/>
    <property type="project" value="InterPro"/>
</dbReference>
<dbReference type="GO" id="GO:0050660">
    <property type="term" value="F:flavin adenine dinucleotide binding"/>
    <property type="evidence" value="ECO:0007669"/>
    <property type="project" value="InterPro"/>
</dbReference>
<gene>
    <name evidence="6" type="ORF">PSYICH_LOCUS9687</name>
</gene>
<dbReference type="AlphaFoldDB" id="A0A9P0GFE6"/>
<evidence type="ECO:0000259" key="5">
    <source>
        <dbReference type="Pfam" id="PF05199"/>
    </source>
</evidence>
<evidence type="ECO:0000259" key="4">
    <source>
        <dbReference type="Pfam" id="PF00732"/>
    </source>
</evidence>
<evidence type="ECO:0008006" key="8">
    <source>
        <dbReference type="Google" id="ProtNLM"/>
    </source>
</evidence>
<comment type="similarity">
    <text evidence="1">Belongs to the GMC oxidoreductase family.</text>
</comment>
<dbReference type="PANTHER" id="PTHR11552">
    <property type="entry name" value="GLUCOSE-METHANOL-CHOLINE GMC OXIDOREDUCTASE"/>
    <property type="match status" value="1"/>
</dbReference>
<dbReference type="EMBL" id="OV651815">
    <property type="protein sequence ID" value="CAH1107810.1"/>
    <property type="molecule type" value="Genomic_DNA"/>
</dbReference>
<feature type="binding site" evidence="2">
    <location>
        <position position="278"/>
    </location>
    <ligand>
        <name>FAD</name>
        <dbReference type="ChEBI" id="CHEBI:57692"/>
    </ligand>
</feature>
<feature type="compositionally biased region" description="Basic and acidic residues" evidence="3">
    <location>
        <begin position="661"/>
        <end position="681"/>
    </location>
</feature>
<dbReference type="SUPFAM" id="SSF51905">
    <property type="entry name" value="FAD/NAD(P)-binding domain"/>
    <property type="match status" value="1"/>
</dbReference>
<sequence length="681" mass="76758">MASLSQQMSLYSMTRMALTLGPGLGFLIFLHSGTLNMRPDILDLDNRVRDVPIYEINSTYDFVIAGGGSAGTVLANRLSENPFWNILLLEAGPDEITISDMPLMFPTLQLSPLDWQYQTEPGENYCLGFKEQRCNWPRGKVLGGCSVLNAMLYIRGNKKDYDRWEAVGNPGWKYEDVLPYFKKSEDMRIPDLMDDKYHGTGGYLTVENYRYRSSIAKWFLKATEELGYQIRDLNGEHQTGFNLPQGTLRDGLRCSTAKAFIRPVSKRKNLHVSLHSRVEQILINEDRKQAYGVVFNKFGTHNTVFAKREVILSAGSLVSPQLLMLAGIGPEEHLKDKGIKVLVNSAGVGSNLQDHAAVGGATYVLDKPREFENETLTFQLANIFSTETVNDFTQKKQGPIYWLPVCEVIGFVSTKYQNPKVDWPDIQFFLSSAADSSDGGLFGRRAEGLTDELFAAIYENLIDKEAFNIYSLLLRPKSRGRIMLRDKDPESKVLIYPNYFSNKDDLKVIIEGAKIGHQIAMSQVMQNFNITFNPNRIPACKHLELFSDEYWACHVKQITLTIYHPVGTAKMGPEDDPSAVVDARLKVRGIRNLRVVDASIFPYIPTGNTNAPTIMVAEKASDMIKEDWGVLDNFIDSSENPEILQKASSDGKLRTAPSEDFNAKHEPKLQKTPEMHDPDYW</sequence>
<dbReference type="PIRSF" id="PIRSF000137">
    <property type="entry name" value="Alcohol_oxidase"/>
    <property type="match status" value="1"/>
</dbReference>
<evidence type="ECO:0000313" key="6">
    <source>
        <dbReference type="EMBL" id="CAH1107810.1"/>
    </source>
</evidence>
<dbReference type="InterPro" id="IPR000172">
    <property type="entry name" value="GMC_OxRdtase_N"/>
</dbReference>
<evidence type="ECO:0000256" key="3">
    <source>
        <dbReference type="SAM" id="MobiDB-lite"/>
    </source>
</evidence>
<keyword evidence="7" id="KW-1185">Reference proteome</keyword>
<feature type="region of interest" description="Disordered" evidence="3">
    <location>
        <begin position="645"/>
        <end position="681"/>
    </location>
</feature>
<dbReference type="Pfam" id="PF05199">
    <property type="entry name" value="GMC_oxred_C"/>
    <property type="match status" value="1"/>
</dbReference>
<dbReference type="InterPro" id="IPR007867">
    <property type="entry name" value="GMC_OxRtase_C"/>
</dbReference>
<evidence type="ECO:0000313" key="7">
    <source>
        <dbReference type="Proteomes" id="UP001153636"/>
    </source>
</evidence>
<dbReference type="Gene3D" id="3.50.50.60">
    <property type="entry name" value="FAD/NAD(P)-binding domain"/>
    <property type="match status" value="1"/>
</dbReference>
<evidence type="ECO:0000256" key="1">
    <source>
        <dbReference type="ARBA" id="ARBA00010790"/>
    </source>
</evidence>
<dbReference type="Proteomes" id="UP001153636">
    <property type="component" value="Chromosome 3"/>
</dbReference>
<feature type="domain" description="Glucose-methanol-choline oxidoreductase N-terminal" evidence="4">
    <location>
        <begin position="60"/>
        <end position="356"/>
    </location>
</feature>
<keyword evidence="2" id="KW-0274">FAD</keyword>
<feature type="domain" description="Glucose-methanol-choline oxidoreductase C-terminal" evidence="5">
    <location>
        <begin position="476"/>
        <end position="617"/>
    </location>
</feature>
<accession>A0A9P0GFE6</accession>